<evidence type="ECO:0000313" key="4">
    <source>
        <dbReference type="EMBL" id="CAB4271441.1"/>
    </source>
</evidence>
<evidence type="ECO:0000256" key="1">
    <source>
        <dbReference type="SAM" id="MobiDB-lite"/>
    </source>
</evidence>
<dbReference type="PANTHER" id="PTHR33829">
    <property type="entry name" value="OSJNBA0044M19.10 PROTEIN"/>
    <property type="match status" value="1"/>
</dbReference>
<dbReference type="OrthoDB" id="1155310at2759"/>
<feature type="transmembrane region" description="Helical" evidence="2">
    <location>
        <begin position="119"/>
        <end position="139"/>
    </location>
</feature>
<evidence type="ECO:0000313" key="6">
    <source>
        <dbReference type="Proteomes" id="UP000507222"/>
    </source>
</evidence>
<sequence>MAATTHEDLSLQEEQKQEHERVFKQQNDDVPASSLKYLNPEKGQTMETVRKANLISLLQLNALIVMLVLSASGMVSLQDLAFVLFSIVYIFILSKFSFPTISGDPSQDTPVFNPKSKMVRLGPIFGAVIGLVLPIAYIFDGFLEGDKEGIRAAAPHVFLLASQAFVDGVAFSDRFSTPIRVFVPVFFNAKRIFTLVDWVRNEFSKGYGDDYGGGSASAAARRLSLGRWLAIANLVFWTLDLFGFMLPIYLPRAFKKYYSAKTE</sequence>
<dbReference type="EMBL" id="CAEKDK010000002">
    <property type="protein sequence ID" value="CAB4271441.1"/>
    <property type="molecule type" value="Genomic_DNA"/>
</dbReference>
<dbReference type="InterPro" id="IPR056635">
    <property type="entry name" value="DUF7733"/>
</dbReference>
<dbReference type="PANTHER" id="PTHR33829:SF1">
    <property type="entry name" value="TRANSMEMBRANE PROTEIN"/>
    <property type="match status" value="1"/>
</dbReference>
<evidence type="ECO:0000313" key="7">
    <source>
        <dbReference type="Proteomes" id="UP000507245"/>
    </source>
</evidence>
<name>A0A6J5U588_PRUAR</name>
<reference evidence="7" key="1">
    <citation type="journal article" date="2020" name="Genome Biol.">
        <title>Gamete binning: chromosome-level and haplotype-resolved genome assembly enabled by high-throughput single-cell sequencing of gamete genomes.</title>
        <authorList>
            <person name="Campoy J.A."/>
            <person name="Sun H."/>
            <person name="Goel M."/>
            <person name="Jiao W.-B."/>
            <person name="Folz-Donahue K."/>
            <person name="Wang N."/>
            <person name="Rubio M."/>
            <person name="Liu C."/>
            <person name="Kukat C."/>
            <person name="Ruiz D."/>
            <person name="Huettel B."/>
            <person name="Schneeberger K."/>
        </authorList>
    </citation>
    <scope>NUCLEOTIDE SEQUENCE [LARGE SCALE GENOMIC DNA]</scope>
    <source>
        <strain evidence="7">cv. Rojo Pasion</strain>
    </source>
</reference>
<organism evidence="4 6">
    <name type="scientific">Prunus armeniaca</name>
    <name type="common">Apricot</name>
    <name type="synonym">Armeniaca vulgaris</name>
    <dbReference type="NCBI Taxonomy" id="36596"/>
    <lineage>
        <taxon>Eukaryota</taxon>
        <taxon>Viridiplantae</taxon>
        <taxon>Streptophyta</taxon>
        <taxon>Embryophyta</taxon>
        <taxon>Tracheophyta</taxon>
        <taxon>Spermatophyta</taxon>
        <taxon>Magnoliopsida</taxon>
        <taxon>eudicotyledons</taxon>
        <taxon>Gunneridae</taxon>
        <taxon>Pentapetalae</taxon>
        <taxon>rosids</taxon>
        <taxon>fabids</taxon>
        <taxon>Rosales</taxon>
        <taxon>Rosaceae</taxon>
        <taxon>Amygdaloideae</taxon>
        <taxon>Amygdaleae</taxon>
        <taxon>Prunus</taxon>
    </lineage>
</organism>
<feature type="domain" description="DUF7733" evidence="3">
    <location>
        <begin position="56"/>
        <end position="258"/>
    </location>
</feature>
<evidence type="ECO:0000259" key="3">
    <source>
        <dbReference type="Pfam" id="PF24867"/>
    </source>
</evidence>
<proteinExistence type="predicted"/>
<dbReference type="Proteomes" id="UP000507245">
    <property type="component" value="Unassembled WGS sequence"/>
</dbReference>
<feature type="transmembrane region" description="Helical" evidence="2">
    <location>
        <begin position="54"/>
        <end position="74"/>
    </location>
</feature>
<dbReference type="Pfam" id="PF24867">
    <property type="entry name" value="DUF7733"/>
    <property type="match status" value="1"/>
</dbReference>
<keyword evidence="2" id="KW-0812">Transmembrane</keyword>
<keyword evidence="2" id="KW-0472">Membrane</keyword>
<accession>A0A6J5U588</accession>
<feature type="transmembrane region" description="Helical" evidence="2">
    <location>
        <begin position="228"/>
        <end position="250"/>
    </location>
</feature>
<dbReference type="AlphaFoldDB" id="A0A6J5U588"/>
<dbReference type="EMBL" id="CAEKKB010000002">
    <property type="protein sequence ID" value="CAB4301879.1"/>
    <property type="molecule type" value="Genomic_DNA"/>
</dbReference>
<dbReference type="Proteomes" id="UP000507222">
    <property type="component" value="Unassembled WGS sequence"/>
</dbReference>
<evidence type="ECO:0000256" key="2">
    <source>
        <dbReference type="SAM" id="Phobius"/>
    </source>
</evidence>
<keyword evidence="2" id="KW-1133">Transmembrane helix</keyword>
<gene>
    <name evidence="4" type="ORF">CURHAP_LOCUS17825</name>
    <name evidence="5" type="ORF">ORAREDHAP_LOCUS17446</name>
</gene>
<protein>
    <recommendedName>
        <fullName evidence="3">DUF7733 domain-containing protein</fullName>
    </recommendedName>
</protein>
<evidence type="ECO:0000313" key="5">
    <source>
        <dbReference type="EMBL" id="CAB4301879.1"/>
    </source>
</evidence>
<reference evidence="4 6" key="2">
    <citation type="submission" date="2020-05" db="EMBL/GenBank/DDBJ databases">
        <authorList>
            <person name="Campoy J."/>
            <person name="Schneeberger K."/>
            <person name="Spophaly S."/>
        </authorList>
    </citation>
    <scope>NUCLEOTIDE SEQUENCE [LARGE SCALE GENOMIC DNA]</scope>
    <source>
        <strain evidence="4">PruArmRojPasFocal</strain>
    </source>
</reference>
<keyword evidence="7" id="KW-1185">Reference proteome</keyword>
<feature type="transmembrane region" description="Helical" evidence="2">
    <location>
        <begin position="80"/>
        <end position="98"/>
    </location>
</feature>
<feature type="region of interest" description="Disordered" evidence="1">
    <location>
        <begin position="1"/>
        <end position="25"/>
    </location>
</feature>